<accession>A0A2I2G9U0</accession>
<sequence length="62" mass="7367">MQYQLTLRPPPPGTQTGELHPNCILCILCIHYILCHPRICMHQSFHLHSIRFPLRYARGMRR</sequence>
<dbReference type="AlphaFoldDB" id="A0A2I2G9U0"/>
<name>A0A2I2G9U0_9EURO</name>
<keyword evidence="2" id="KW-1185">Reference proteome</keyword>
<dbReference type="EMBL" id="MSFO01000004">
    <property type="protein sequence ID" value="PLB49649.1"/>
    <property type="molecule type" value="Genomic_DNA"/>
</dbReference>
<gene>
    <name evidence="1" type="ORF">P170DRAFT_191034</name>
</gene>
<dbReference type="GeneID" id="36550401"/>
<protein>
    <submittedName>
        <fullName evidence="1">Uncharacterized protein</fullName>
    </submittedName>
</protein>
<comment type="caution">
    <text evidence="1">The sequence shown here is derived from an EMBL/GenBank/DDBJ whole genome shotgun (WGS) entry which is preliminary data.</text>
</comment>
<reference evidence="1 2" key="1">
    <citation type="submission" date="2016-12" db="EMBL/GenBank/DDBJ databases">
        <title>The genomes of Aspergillus section Nigri reveals drivers in fungal speciation.</title>
        <authorList>
            <consortium name="DOE Joint Genome Institute"/>
            <person name="Vesth T.C."/>
            <person name="Nybo J."/>
            <person name="Theobald S."/>
            <person name="Brandl J."/>
            <person name="Frisvad J.C."/>
            <person name="Nielsen K.F."/>
            <person name="Lyhne E.K."/>
            <person name="Kogle M.E."/>
            <person name="Kuo A."/>
            <person name="Riley R."/>
            <person name="Clum A."/>
            <person name="Nolan M."/>
            <person name="Lipzen A."/>
            <person name="Salamov A."/>
            <person name="Henrissat B."/>
            <person name="Wiebenga A."/>
            <person name="De Vries R.P."/>
            <person name="Grigoriev I.V."/>
            <person name="Mortensen U.H."/>
            <person name="Andersen M.R."/>
            <person name="Baker S.E."/>
        </authorList>
    </citation>
    <scope>NUCLEOTIDE SEQUENCE [LARGE SCALE GENOMIC DNA]</scope>
    <source>
        <strain evidence="1 2">IBT 23096</strain>
    </source>
</reference>
<organism evidence="1 2">
    <name type="scientific">Aspergillus steynii IBT 23096</name>
    <dbReference type="NCBI Taxonomy" id="1392250"/>
    <lineage>
        <taxon>Eukaryota</taxon>
        <taxon>Fungi</taxon>
        <taxon>Dikarya</taxon>
        <taxon>Ascomycota</taxon>
        <taxon>Pezizomycotina</taxon>
        <taxon>Eurotiomycetes</taxon>
        <taxon>Eurotiomycetidae</taxon>
        <taxon>Eurotiales</taxon>
        <taxon>Aspergillaceae</taxon>
        <taxon>Aspergillus</taxon>
        <taxon>Aspergillus subgen. Circumdati</taxon>
    </lineage>
</organism>
<evidence type="ECO:0000313" key="1">
    <source>
        <dbReference type="EMBL" id="PLB49649.1"/>
    </source>
</evidence>
<evidence type="ECO:0000313" key="2">
    <source>
        <dbReference type="Proteomes" id="UP000234275"/>
    </source>
</evidence>
<proteinExistence type="predicted"/>
<dbReference type="VEuPathDB" id="FungiDB:P170DRAFT_191034"/>
<dbReference type="RefSeq" id="XP_024704951.1">
    <property type="nucleotide sequence ID" value="XM_024842703.1"/>
</dbReference>
<dbReference type="Proteomes" id="UP000234275">
    <property type="component" value="Unassembled WGS sequence"/>
</dbReference>